<dbReference type="SUPFAM" id="SSF81901">
    <property type="entry name" value="HCP-like"/>
    <property type="match status" value="1"/>
</dbReference>
<dbReference type="eggNOG" id="COG0790">
    <property type="taxonomic scope" value="Bacteria"/>
</dbReference>
<keyword evidence="1" id="KW-0175">Coiled coil</keyword>
<dbReference type="KEGG" id="aas:Aasi_0950"/>
<dbReference type="EMBL" id="CP001102">
    <property type="protein sequence ID" value="ACE06309.1"/>
    <property type="molecule type" value="Genomic_DNA"/>
</dbReference>
<proteinExistence type="predicted"/>
<dbReference type="Proteomes" id="UP000001227">
    <property type="component" value="Chromosome"/>
</dbReference>
<accession>B3ESV7</accession>
<dbReference type="InterPro" id="IPR011990">
    <property type="entry name" value="TPR-like_helical_dom_sf"/>
</dbReference>
<evidence type="ECO:0008006" key="5">
    <source>
        <dbReference type="Google" id="ProtNLM"/>
    </source>
</evidence>
<dbReference type="InterPro" id="IPR006597">
    <property type="entry name" value="Sel1-like"/>
</dbReference>
<dbReference type="HOGENOM" id="CLU_017381_0_0_10"/>
<keyword evidence="4" id="KW-1185">Reference proteome</keyword>
<organism evidence="3 4">
    <name type="scientific">Amoebophilus asiaticus (strain 5a2)</name>
    <dbReference type="NCBI Taxonomy" id="452471"/>
    <lineage>
        <taxon>Bacteria</taxon>
        <taxon>Pseudomonadati</taxon>
        <taxon>Bacteroidota</taxon>
        <taxon>Cytophagia</taxon>
        <taxon>Cytophagales</taxon>
        <taxon>Amoebophilaceae</taxon>
        <taxon>Candidatus Amoebophilus</taxon>
    </lineage>
</organism>
<dbReference type="InterPro" id="IPR052945">
    <property type="entry name" value="Mitotic_Regulator"/>
</dbReference>
<dbReference type="AlphaFoldDB" id="B3ESV7"/>
<feature type="region of interest" description="Disordered" evidence="2">
    <location>
        <begin position="216"/>
        <end position="236"/>
    </location>
</feature>
<evidence type="ECO:0000313" key="3">
    <source>
        <dbReference type="EMBL" id="ACE06309.1"/>
    </source>
</evidence>
<reference evidence="3 4" key="1">
    <citation type="journal article" date="2010" name="J. Bacteriol.">
        <title>The genome of the amoeba symbiont 'Candidatus Amoebophilus asiaticus' reveals common mechanisms for host cell interaction among amoeba-associated bacteria.</title>
        <authorList>
            <person name="Schmitz-Esser S."/>
            <person name="Tischler P."/>
            <person name="Arnold R."/>
            <person name="Montanaro J."/>
            <person name="Wagner M."/>
            <person name="Rattei T."/>
            <person name="Horn M."/>
        </authorList>
    </citation>
    <scope>NUCLEOTIDE SEQUENCE [LARGE SCALE GENOMIC DNA]</scope>
    <source>
        <strain evidence="3 4">5a2</strain>
    </source>
</reference>
<dbReference type="PANTHER" id="PTHR43628:SF1">
    <property type="entry name" value="CHITIN SYNTHASE REGULATORY FACTOR 2-RELATED"/>
    <property type="match status" value="1"/>
</dbReference>
<dbReference type="Gene3D" id="1.25.40.10">
    <property type="entry name" value="Tetratricopeptide repeat domain"/>
    <property type="match status" value="1"/>
</dbReference>
<feature type="coiled-coil region" evidence="1">
    <location>
        <begin position="766"/>
        <end position="819"/>
    </location>
</feature>
<dbReference type="Pfam" id="PF08238">
    <property type="entry name" value="Sel1"/>
    <property type="match status" value="6"/>
</dbReference>
<dbReference type="STRING" id="452471.Aasi_0950"/>
<sequence>MYLLALRRNLKIFKGRYVLFSKTRFLILFFTLFIASCNFKINNYKSKGYLFMQIASAKMVGDQATIETIFSLTSSVDSIKLHQYQLKITLSDRDGILIWNGTKRVKENLTNSIKRLTFFTKQTALTIEDEALTIPFTLVPHRTCEHINITFELLDEHGNCIQRCDVNWSKSNHEELGLCLPMSDQVLRKSETNSTYLTTVEGIKSSDISVTTLETEKKHPLGHLEPPTPPQKKIKTEKPENDIIRIISNYKRMNISELAQIANINDTIAQEEILIRFFKAGLTPLMERSIHPFSWQGIKEKVKNDQRHIYLLLHVSKQIENHALYEELKEYVEACAKQGNILAQTNLGYMYENGLGVKQDNERAVEWYKNAAEQHYPIAQNLLGDMFYTRKGVWFSYPEHYYQEATKWYRAAAEQGYALAQANLGYMYRKGLGVQLNNAEAIKWYKAAASQGNIAAQYGLALMYKEGKGVKHINYTKAIRWLEIAASQEDTDVQTELGNIYKDCITDDGHIDKAIEWYTKAAVRGNKGAQTTLGTIYQEGINNQVDLAKAVYFFMKAEKKNKNKLLEIFEINRFAPFISNTDFVRFDTYLEPIKELESKLISAWQQIIIEKEYTRQGNHVIMHSKAYKTLEEIMATLIKWRYHLSSQPGLAINCMLFKDAKCMYIIKKCQQETGTIPYVMQHEFDGKSYLSIGEENVQLAEEMTHELTYKTLYKEAKLILKELELDYVQSRIAATGQPRTAAAYVEETLNMYLEQQKQGLSKQKEIAEFKKRLDHINQELHSISIENKQMLTRQFDIKLKKLKEEKSQLKQYYKILVEEIKRGLPYRNREFRKKNIYLF</sequence>
<protein>
    <recommendedName>
        <fullName evidence="5">Sel1 domain protein repeat-containing protein</fullName>
    </recommendedName>
</protein>
<evidence type="ECO:0000256" key="1">
    <source>
        <dbReference type="SAM" id="Coils"/>
    </source>
</evidence>
<evidence type="ECO:0000313" key="4">
    <source>
        <dbReference type="Proteomes" id="UP000001227"/>
    </source>
</evidence>
<name>B3ESV7_AMOA5</name>
<dbReference type="OrthoDB" id="1523128at2"/>
<gene>
    <name evidence="3" type="ordered locus">Aasi_0950</name>
</gene>
<evidence type="ECO:0000256" key="2">
    <source>
        <dbReference type="SAM" id="MobiDB-lite"/>
    </source>
</evidence>
<dbReference type="PANTHER" id="PTHR43628">
    <property type="entry name" value="ACTIVATOR OF C KINASE PROTEIN 1-RELATED"/>
    <property type="match status" value="1"/>
</dbReference>
<dbReference type="SMART" id="SM00671">
    <property type="entry name" value="SEL1"/>
    <property type="match status" value="6"/>
</dbReference>